<dbReference type="GO" id="GO:0004984">
    <property type="term" value="F:olfactory receptor activity"/>
    <property type="evidence" value="ECO:0007669"/>
    <property type="project" value="InterPro"/>
</dbReference>
<dbReference type="GeneTree" id="ENSGT00940000161369"/>
<evidence type="ECO:0000256" key="9">
    <source>
        <dbReference type="ARBA" id="ARBA00023157"/>
    </source>
</evidence>
<dbReference type="InterPro" id="IPR017452">
    <property type="entry name" value="GPCR_Rhodpsn_7TM"/>
</dbReference>
<keyword evidence="6 13" id="KW-1133">Transmembrane helix</keyword>
<feature type="transmembrane region" description="Helical" evidence="13">
    <location>
        <begin position="149"/>
        <end position="171"/>
    </location>
</feature>
<evidence type="ECO:0000256" key="6">
    <source>
        <dbReference type="ARBA" id="ARBA00022989"/>
    </source>
</evidence>
<evidence type="ECO:0000256" key="13">
    <source>
        <dbReference type="SAM" id="Phobius"/>
    </source>
</evidence>
<evidence type="ECO:0000256" key="7">
    <source>
        <dbReference type="ARBA" id="ARBA00023040"/>
    </source>
</evidence>
<organism evidence="15 16">
    <name type="scientific">Scleropages formosus</name>
    <name type="common">Asian bonytongue</name>
    <name type="synonym">Osteoglossum formosum</name>
    <dbReference type="NCBI Taxonomy" id="113540"/>
    <lineage>
        <taxon>Eukaryota</taxon>
        <taxon>Metazoa</taxon>
        <taxon>Chordata</taxon>
        <taxon>Craniata</taxon>
        <taxon>Vertebrata</taxon>
        <taxon>Euteleostomi</taxon>
        <taxon>Actinopterygii</taxon>
        <taxon>Neopterygii</taxon>
        <taxon>Teleostei</taxon>
        <taxon>Osteoglossocephala</taxon>
        <taxon>Osteoglossomorpha</taxon>
        <taxon>Osteoglossiformes</taxon>
        <taxon>Osteoglossidae</taxon>
        <taxon>Scleropages</taxon>
    </lineage>
</organism>
<dbReference type="SUPFAM" id="SSF81321">
    <property type="entry name" value="Family A G protein-coupled receptor-like"/>
    <property type="match status" value="1"/>
</dbReference>
<keyword evidence="10" id="KW-0675">Receptor</keyword>
<dbReference type="PROSITE" id="PS50262">
    <property type="entry name" value="G_PROTEIN_RECEP_F1_2"/>
    <property type="match status" value="1"/>
</dbReference>
<keyword evidence="3" id="KW-0716">Sensory transduction</keyword>
<keyword evidence="11" id="KW-0325">Glycoprotein</keyword>
<feature type="transmembrane region" description="Helical" evidence="13">
    <location>
        <begin position="36"/>
        <end position="58"/>
    </location>
</feature>
<dbReference type="PRINTS" id="PR00237">
    <property type="entry name" value="GPCRRHODOPSN"/>
</dbReference>
<dbReference type="Proteomes" id="UP000694397">
    <property type="component" value="Chromosome 10"/>
</dbReference>
<feature type="transmembrane region" description="Helical" evidence="13">
    <location>
        <begin position="248"/>
        <end position="270"/>
    </location>
</feature>
<keyword evidence="12" id="KW-0807">Transducer</keyword>
<evidence type="ECO:0000256" key="2">
    <source>
        <dbReference type="ARBA" id="ARBA00022475"/>
    </source>
</evidence>
<accession>A0A8C9VDW4</accession>
<gene>
    <name evidence="15" type="primary">LOC114911611</name>
</gene>
<dbReference type="Ensembl" id="ENSSFOT00015043818.1">
    <property type="protein sequence ID" value="ENSSFOP00015045318.1"/>
    <property type="gene ID" value="ENSSFOG00015028300.1"/>
</dbReference>
<protein>
    <submittedName>
        <fullName evidence="15">Olfactory receptor 10A3-like</fullName>
    </submittedName>
</protein>
<dbReference type="InterPro" id="IPR000276">
    <property type="entry name" value="GPCR_Rhodpsn"/>
</dbReference>
<proteinExistence type="predicted"/>
<comment type="subcellular location">
    <subcellularLocation>
        <location evidence="1">Cell membrane</location>
        <topology evidence="1">Multi-pass membrane protein</topology>
    </subcellularLocation>
</comment>
<dbReference type="InterPro" id="IPR000725">
    <property type="entry name" value="Olfact_rcpt"/>
</dbReference>
<dbReference type="PANTHER" id="PTHR24242:SF359">
    <property type="entry name" value="ODORANT RECEPTOR-RELATED"/>
    <property type="match status" value="1"/>
</dbReference>
<dbReference type="PANTHER" id="PTHR24242">
    <property type="entry name" value="G-PROTEIN COUPLED RECEPTOR"/>
    <property type="match status" value="1"/>
</dbReference>
<evidence type="ECO:0000256" key="3">
    <source>
        <dbReference type="ARBA" id="ARBA00022606"/>
    </source>
</evidence>
<evidence type="ECO:0000256" key="12">
    <source>
        <dbReference type="ARBA" id="ARBA00023224"/>
    </source>
</evidence>
<reference evidence="15" key="2">
    <citation type="submission" date="2025-08" db="UniProtKB">
        <authorList>
            <consortium name="Ensembl"/>
        </authorList>
    </citation>
    <scope>IDENTIFICATION</scope>
</reference>
<dbReference type="FunFam" id="1.20.1070.10:FF:000024">
    <property type="entry name" value="Olfactory receptor"/>
    <property type="match status" value="1"/>
</dbReference>
<evidence type="ECO:0000259" key="14">
    <source>
        <dbReference type="PROSITE" id="PS50262"/>
    </source>
</evidence>
<dbReference type="AlphaFoldDB" id="A0A8C9VDW4"/>
<name>A0A8C9VDW4_SCLFO</name>
<evidence type="ECO:0000313" key="16">
    <source>
        <dbReference type="Proteomes" id="UP000694397"/>
    </source>
</evidence>
<dbReference type="Gene3D" id="1.20.1070.10">
    <property type="entry name" value="Rhodopsin 7-helix transmembrane proteins"/>
    <property type="match status" value="1"/>
</dbReference>
<keyword evidence="9" id="KW-1015">Disulfide bond</keyword>
<dbReference type="GO" id="GO:0004930">
    <property type="term" value="F:G protein-coupled receptor activity"/>
    <property type="evidence" value="ECO:0007669"/>
    <property type="project" value="UniProtKB-KW"/>
</dbReference>
<keyword evidence="5" id="KW-0552">Olfaction</keyword>
<sequence length="332" mass="37570">LSHRGLPFNMSDGNQTLVTEFLIVGFPGLHRTYYDLIGAVFFLVYIFTLVGNAIFFVLFATDHNLRKPMYFIILNLAVSDVLFSTTTLPKIITRYWFRAGTISFIGCFVQMAFVHYFGTVTTYISVIMALDRYVAICFPLRYPLIMTNSIILILCITSWVLSAASPMIVVIRSYSLPYCSSNTVIQCFCDHTSVTTLACIDRTAFAFPAFIYVLVVLLVPLAFIIFTYCSIILAVLQIASTQGRLKTLSTCTPQLIIIALFFLPRCFVYLASNVGITFSTDLRIAIIVFYSLLPPMVNPLIYCLRTKESLIKAFRRQHVRIQKMNIVLTLSK</sequence>
<dbReference type="OrthoDB" id="6144443at2759"/>
<keyword evidence="16" id="KW-1185">Reference proteome</keyword>
<evidence type="ECO:0000256" key="1">
    <source>
        <dbReference type="ARBA" id="ARBA00004651"/>
    </source>
</evidence>
<keyword evidence="4 13" id="KW-0812">Transmembrane</keyword>
<evidence type="ECO:0000313" key="15">
    <source>
        <dbReference type="Ensembl" id="ENSSFOP00015045318.1"/>
    </source>
</evidence>
<feature type="transmembrane region" description="Helical" evidence="13">
    <location>
        <begin position="210"/>
        <end position="236"/>
    </location>
</feature>
<dbReference type="PRINTS" id="PR00245">
    <property type="entry name" value="OLFACTORYR"/>
</dbReference>
<reference evidence="15 16" key="1">
    <citation type="submission" date="2019-04" db="EMBL/GenBank/DDBJ databases">
        <authorList>
            <consortium name="Wellcome Sanger Institute Data Sharing"/>
        </authorList>
    </citation>
    <scope>NUCLEOTIDE SEQUENCE [LARGE SCALE GENOMIC DNA]</scope>
</reference>
<evidence type="ECO:0000256" key="11">
    <source>
        <dbReference type="ARBA" id="ARBA00023180"/>
    </source>
</evidence>
<evidence type="ECO:0000256" key="10">
    <source>
        <dbReference type="ARBA" id="ARBA00023170"/>
    </source>
</evidence>
<dbReference type="GO" id="GO:0005886">
    <property type="term" value="C:plasma membrane"/>
    <property type="evidence" value="ECO:0007669"/>
    <property type="project" value="UniProtKB-SubCell"/>
</dbReference>
<feature type="transmembrane region" description="Helical" evidence="13">
    <location>
        <begin position="282"/>
        <end position="304"/>
    </location>
</feature>
<evidence type="ECO:0000256" key="8">
    <source>
        <dbReference type="ARBA" id="ARBA00023136"/>
    </source>
</evidence>
<evidence type="ECO:0000256" key="4">
    <source>
        <dbReference type="ARBA" id="ARBA00022692"/>
    </source>
</evidence>
<feature type="transmembrane region" description="Helical" evidence="13">
    <location>
        <begin position="70"/>
        <end position="88"/>
    </location>
</feature>
<dbReference type="InterPro" id="IPR050939">
    <property type="entry name" value="Olfactory_GPCR1"/>
</dbReference>
<evidence type="ECO:0000256" key="5">
    <source>
        <dbReference type="ARBA" id="ARBA00022725"/>
    </source>
</evidence>
<feature type="domain" description="G-protein coupled receptors family 1 profile" evidence="14">
    <location>
        <begin position="51"/>
        <end position="302"/>
    </location>
</feature>
<keyword evidence="7" id="KW-0297">G-protein coupled receptor</keyword>
<keyword evidence="2" id="KW-1003">Cell membrane</keyword>
<reference evidence="15" key="3">
    <citation type="submission" date="2025-09" db="UniProtKB">
        <authorList>
            <consortium name="Ensembl"/>
        </authorList>
    </citation>
    <scope>IDENTIFICATION</scope>
</reference>
<keyword evidence="8 13" id="KW-0472">Membrane</keyword>
<dbReference type="Pfam" id="PF13853">
    <property type="entry name" value="7tm_4"/>
    <property type="match status" value="1"/>
</dbReference>